<gene>
    <name evidence="1" type="ORF">D0435_15320</name>
</gene>
<dbReference type="Proteomes" id="UP000446866">
    <property type="component" value="Unassembled WGS sequence"/>
</dbReference>
<dbReference type="EMBL" id="QXWK01000052">
    <property type="protein sequence ID" value="NBH63010.1"/>
    <property type="molecule type" value="Genomic_DNA"/>
</dbReference>
<protein>
    <submittedName>
        <fullName evidence="1">DUF4869 domain-containing protein</fullName>
    </submittedName>
</protein>
<dbReference type="RefSeq" id="WP_160203288.1">
    <property type="nucleotide sequence ID" value="NZ_QXWK01000052.1"/>
</dbReference>
<accession>A0A845QLN4</accession>
<name>A0A845QLN4_9FIRM</name>
<sequence>MLNIYFGEMPETDFPNYVYNTSVYFDNTYLDDWITDEFSQKMIKNIDRAEVISAGAVDSRALGVIPVKQLSGGVKTLLLIQHDSSKIFNASTCGDNCAKWILKIAEDADRDIVINLRHLMDFGEKPFTFKIINSGKVVHNMQEYVLSAGMYL</sequence>
<organism evidence="1 2">
    <name type="scientific">Anaerotruncus colihominis</name>
    <dbReference type="NCBI Taxonomy" id="169435"/>
    <lineage>
        <taxon>Bacteria</taxon>
        <taxon>Bacillati</taxon>
        <taxon>Bacillota</taxon>
        <taxon>Clostridia</taxon>
        <taxon>Eubacteriales</taxon>
        <taxon>Oscillospiraceae</taxon>
        <taxon>Anaerotruncus</taxon>
    </lineage>
</organism>
<keyword evidence="2" id="KW-1185">Reference proteome</keyword>
<dbReference type="AlphaFoldDB" id="A0A845QLN4"/>
<dbReference type="Pfam" id="PF16163">
    <property type="entry name" value="DUF4869"/>
    <property type="match status" value="1"/>
</dbReference>
<evidence type="ECO:0000313" key="1">
    <source>
        <dbReference type="EMBL" id="NBH63010.1"/>
    </source>
</evidence>
<reference evidence="1 2" key="1">
    <citation type="submission" date="2018-08" db="EMBL/GenBank/DDBJ databases">
        <title>Murine metabolic-syndrome-specific gut microbial biobank.</title>
        <authorList>
            <person name="Liu C."/>
        </authorList>
    </citation>
    <scope>NUCLEOTIDE SEQUENCE [LARGE SCALE GENOMIC DNA]</scope>
    <source>
        <strain evidence="1 2">28</strain>
    </source>
</reference>
<dbReference type="InterPro" id="IPR032360">
    <property type="entry name" value="DUF4869"/>
</dbReference>
<evidence type="ECO:0000313" key="2">
    <source>
        <dbReference type="Proteomes" id="UP000446866"/>
    </source>
</evidence>
<proteinExistence type="predicted"/>
<comment type="caution">
    <text evidence="1">The sequence shown here is derived from an EMBL/GenBank/DDBJ whole genome shotgun (WGS) entry which is preliminary data.</text>
</comment>